<protein>
    <submittedName>
        <fullName evidence="3">Uncharacterized protein</fullName>
    </submittedName>
</protein>
<feature type="transmembrane region" description="Helical" evidence="2">
    <location>
        <begin position="51"/>
        <end position="70"/>
    </location>
</feature>
<dbReference type="AlphaFoldDB" id="A0A432LT95"/>
<proteinExistence type="predicted"/>
<feature type="transmembrane region" description="Helical" evidence="2">
    <location>
        <begin position="112"/>
        <end position="129"/>
    </location>
</feature>
<feature type="compositionally biased region" description="Polar residues" evidence="1">
    <location>
        <begin position="166"/>
        <end position="178"/>
    </location>
</feature>
<feature type="compositionally biased region" description="Low complexity" evidence="1">
    <location>
        <begin position="154"/>
        <end position="165"/>
    </location>
</feature>
<reference evidence="3 4" key="1">
    <citation type="submission" date="2018-12" db="EMBL/GenBank/DDBJ databases">
        <title>Dyella dinghuensis sp. nov. DHOA06 and Dyella choica sp. nov. 4M-K27, isolated from forest soil.</title>
        <authorList>
            <person name="Qiu L.-H."/>
            <person name="Gao Z.-H."/>
        </authorList>
    </citation>
    <scope>NUCLEOTIDE SEQUENCE [LARGE SCALE GENOMIC DNA]</scope>
    <source>
        <strain evidence="3 4">DHOA06</strain>
    </source>
</reference>
<keyword evidence="2" id="KW-0472">Membrane</keyword>
<dbReference type="EMBL" id="RYZR01000005">
    <property type="protein sequence ID" value="RUL64181.1"/>
    <property type="molecule type" value="Genomic_DNA"/>
</dbReference>
<dbReference type="Proteomes" id="UP000267077">
    <property type="component" value="Unassembled WGS sequence"/>
</dbReference>
<accession>A0A432LT95</accession>
<evidence type="ECO:0000313" key="3">
    <source>
        <dbReference type="EMBL" id="RUL64181.1"/>
    </source>
</evidence>
<evidence type="ECO:0000256" key="2">
    <source>
        <dbReference type="SAM" id="Phobius"/>
    </source>
</evidence>
<gene>
    <name evidence="3" type="ORF">EKH79_08995</name>
</gene>
<keyword evidence="2" id="KW-1133">Transmembrane helix</keyword>
<sequence length="379" mass="40727">MTCAVCGAATSGTSTICGSCDQVVGRGRFAGSGGSYSSGSGRLEDVSSGMAAVWFVVLLAITLGSTFVLLGRPTDAFTSGELFGGVAAHILLAAIIAGLLRWTAKARFGRTFLITWAILIPLMFISNIAQRSQLQNQGVHQALLDLRKAMNTKSPATSSSVAPTANQPTANQTVSSDGSGASALQVAIEHIAQNAAAFKQQQAARTQKEKDLHIELVLQPQRLVSAQGIGLSRSSVDQYRNLMTEQQTALKTFEDQNQAYLMQLPEPMQDAALRGFLKSRASADQAFDQYFLVENTTADTFDQVLDVAQHALGRSRLDSNGKLLLPEPMHSQMVSLWQTLQQNVVQETEAKQNMQALAAQHQQQMDQLLQQTATPGSSQ</sequence>
<feature type="region of interest" description="Disordered" evidence="1">
    <location>
        <begin position="154"/>
        <end position="178"/>
    </location>
</feature>
<evidence type="ECO:0000313" key="4">
    <source>
        <dbReference type="Proteomes" id="UP000267077"/>
    </source>
</evidence>
<comment type="caution">
    <text evidence="3">The sequence shown here is derived from an EMBL/GenBank/DDBJ whole genome shotgun (WGS) entry which is preliminary data.</text>
</comment>
<feature type="transmembrane region" description="Helical" evidence="2">
    <location>
        <begin position="82"/>
        <end position="100"/>
    </location>
</feature>
<keyword evidence="2" id="KW-0812">Transmembrane</keyword>
<dbReference type="OrthoDB" id="9838246at2"/>
<keyword evidence="4" id="KW-1185">Reference proteome</keyword>
<evidence type="ECO:0000256" key="1">
    <source>
        <dbReference type="SAM" id="MobiDB-lite"/>
    </source>
</evidence>
<dbReference type="RefSeq" id="WP_126673460.1">
    <property type="nucleotide sequence ID" value="NZ_RYZR01000005.1"/>
</dbReference>
<organism evidence="3 4">
    <name type="scientific">Dyella dinghuensis</name>
    <dbReference type="NCBI Taxonomy" id="1920169"/>
    <lineage>
        <taxon>Bacteria</taxon>
        <taxon>Pseudomonadati</taxon>
        <taxon>Pseudomonadota</taxon>
        <taxon>Gammaproteobacteria</taxon>
        <taxon>Lysobacterales</taxon>
        <taxon>Rhodanobacteraceae</taxon>
        <taxon>Dyella</taxon>
    </lineage>
</organism>
<name>A0A432LT95_9GAMM</name>